<reference evidence="1" key="2">
    <citation type="journal article" date="2015" name="Fish Shellfish Immunol.">
        <title>Early steps in the European eel (Anguilla anguilla)-Vibrio vulnificus interaction in the gills: Role of the RtxA13 toxin.</title>
        <authorList>
            <person name="Callol A."/>
            <person name="Pajuelo D."/>
            <person name="Ebbesson L."/>
            <person name="Teles M."/>
            <person name="MacKenzie S."/>
            <person name="Amaro C."/>
        </authorList>
    </citation>
    <scope>NUCLEOTIDE SEQUENCE</scope>
</reference>
<dbReference type="AlphaFoldDB" id="A0A0E9W2Y1"/>
<reference evidence="1" key="1">
    <citation type="submission" date="2014-11" db="EMBL/GenBank/DDBJ databases">
        <authorList>
            <person name="Amaro Gonzalez C."/>
        </authorList>
    </citation>
    <scope>NUCLEOTIDE SEQUENCE</scope>
</reference>
<accession>A0A0E9W2Y1</accession>
<evidence type="ECO:0000313" key="1">
    <source>
        <dbReference type="EMBL" id="JAH83848.1"/>
    </source>
</evidence>
<name>A0A0E9W2Y1_ANGAN</name>
<organism evidence="1">
    <name type="scientific">Anguilla anguilla</name>
    <name type="common">European freshwater eel</name>
    <name type="synonym">Muraena anguilla</name>
    <dbReference type="NCBI Taxonomy" id="7936"/>
    <lineage>
        <taxon>Eukaryota</taxon>
        <taxon>Metazoa</taxon>
        <taxon>Chordata</taxon>
        <taxon>Craniata</taxon>
        <taxon>Vertebrata</taxon>
        <taxon>Euteleostomi</taxon>
        <taxon>Actinopterygii</taxon>
        <taxon>Neopterygii</taxon>
        <taxon>Teleostei</taxon>
        <taxon>Anguilliformes</taxon>
        <taxon>Anguillidae</taxon>
        <taxon>Anguilla</taxon>
    </lineage>
</organism>
<dbReference type="EMBL" id="GBXM01024729">
    <property type="protein sequence ID" value="JAH83848.1"/>
    <property type="molecule type" value="Transcribed_RNA"/>
</dbReference>
<proteinExistence type="predicted"/>
<protein>
    <submittedName>
        <fullName evidence="1">Uncharacterized protein</fullName>
    </submittedName>
</protein>
<sequence>MKTCFQLATVKLNQINILVKPTVFVFKKTA</sequence>